<accession>A0AAD9H608</accession>
<dbReference type="EMBL" id="MU843059">
    <property type="protein sequence ID" value="KAK2022129.1"/>
    <property type="molecule type" value="Genomic_DNA"/>
</dbReference>
<organism evidence="1 2">
    <name type="scientific">Colletotrichum zoysiae</name>
    <dbReference type="NCBI Taxonomy" id="1216348"/>
    <lineage>
        <taxon>Eukaryota</taxon>
        <taxon>Fungi</taxon>
        <taxon>Dikarya</taxon>
        <taxon>Ascomycota</taxon>
        <taxon>Pezizomycotina</taxon>
        <taxon>Sordariomycetes</taxon>
        <taxon>Hypocreomycetidae</taxon>
        <taxon>Glomerellales</taxon>
        <taxon>Glomerellaceae</taxon>
        <taxon>Colletotrichum</taxon>
        <taxon>Colletotrichum graminicola species complex</taxon>
    </lineage>
</organism>
<name>A0AAD9H608_9PEZI</name>
<dbReference type="AlphaFoldDB" id="A0AAD9H608"/>
<evidence type="ECO:0000313" key="2">
    <source>
        <dbReference type="Proteomes" id="UP001232148"/>
    </source>
</evidence>
<keyword evidence="2" id="KW-1185">Reference proteome</keyword>
<dbReference type="Proteomes" id="UP001232148">
    <property type="component" value="Unassembled WGS sequence"/>
</dbReference>
<comment type="caution">
    <text evidence="1">The sequence shown here is derived from an EMBL/GenBank/DDBJ whole genome shotgun (WGS) entry which is preliminary data.</text>
</comment>
<evidence type="ECO:0000313" key="1">
    <source>
        <dbReference type="EMBL" id="KAK2022129.1"/>
    </source>
</evidence>
<proteinExistence type="predicted"/>
<gene>
    <name evidence="1" type="ORF">LX32DRAFT_213220</name>
</gene>
<protein>
    <submittedName>
        <fullName evidence="1">Uncharacterized protein</fullName>
    </submittedName>
</protein>
<reference evidence="1" key="1">
    <citation type="submission" date="2021-06" db="EMBL/GenBank/DDBJ databases">
        <title>Comparative genomics, transcriptomics and evolutionary studies reveal genomic signatures of adaptation to plant cell wall in hemibiotrophic fungi.</title>
        <authorList>
            <consortium name="DOE Joint Genome Institute"/>
            <person name="Baroncelli R."/>
            <person name="Diaz J.F."/>
            <person name="Benocci T."/>
            <person name="Peng M."/>
            <person name="Battaglia E."/>
            <person name="Haridas S."/>
            <person name="Andreopoulos W."/>
            <person name="Labutti K."/>
            <person name="Pangilinan J."/>
            <person name="Floch G.L."/>
            <person name="Makela M.R."/>
            <person name="Henrissat B."/>
            <person name="Grigoriev I.V."/>
            <person name="Crouch J.A."/>
            <person name="De Vries R.P."/>
            <person name="Sukno S.A."/>
            <person name="Thon M.R."/>
        </authorList>
    </citation>
    <scope>NUCLEOTIDE SEQUENCE</scope>
    <source>
        <strain evidence="1">MAFF235873</strain>
    </source>
</reference>
<sequence>MAARLSVASPFLKRESAGDIPVSLQLRPPFGRFCLLALTSCIESTVYQHFMSREPPLPGSASIPIKISAGSETAIIDIGLLTPIWLARNSTRYATPFILFTTQRRDILACHGCLNVEGVPRLRYSHFQLSPRTPE</sequence>